<keyword evidence="2" id="KW-1185">Reference proteome</keyword>
<reference evidence="1 2" key="1">
    <citation type="submission" date="2022-07" db="EMBL/GenBank/DDBJ databases">
        <title>Methylomonas rivi sp. nov., Methylomonas rosea sp. nov., Methylomonas aureus sp. nov. and Methylomonas subterranea sp. nov., four novel methanotrophs isolated from a freshwater creek and the deep terrestrial subsurface.</title>
        <authorList>
            <person name="Abin C."/>
            <person name="Sankaranarayanan K."/>
            <person name="Garner C."/>
            <person name="Sindelar R."/>
            <person name="Kotary K."/>
            <person name="Garner R."/>
            <person name="Barclay S."/>
            <person name="Lawson P."/>
            <person name="Krumholz L."/>
        </authorList>
    </citation>
    <scope>NUCLEOTIDE SEQUENCE [LARGE SCALE GENOMIC DNA]</scope>
    <source>
        <strain evidence="1 2">WSC-7</strain>
    </source>
</reference>
<protein>
    <recommendedName>
        <fullName evidence="3">Transcriptional regulator</fullName>
    </recommendedName>
</protein>
<evidence type="ECO:0008006" key="3">
    <source>
        <dbReference type="Google" id="ProtNLM"/>
    </source>
</evidence>
<accession>A0ABT1TUR8</accession>
<proteinExistence type="predicted"/>
<name>A0ABT1TUR8_9GAMM</name>
<organism evidence="1 2">
    <name type="scientific">Methylomonas rosea</name>
    <dbReference type="NCBI Taxonomy" id="2952227"/>
    <lineage>
        <taxon>Bacteria</taxon>
        <taxon>Pseudomonadati</taxon>
        <taxon>Pseudomonadota</taxon>
        <taxon>Gammaproteobacteria</taxon>
        <taxon>Methylococcales</taxon>
        <taxon>Methylococcaceae</taxon>
        <taxon>Methylomonas</taxon>
    </lineage>
</organism>
<dbReference type="Proteomes" id="UP001524570">
    <property type="component" value="Unassembled WGS sequence"/>
</dbReference>
<dbReference type="EMBL" id="JANIBL010000042">
    <property type="protein sequence ID" value="MCQ8118525.1"/>
    <property type="molecule type" value="Genomic_DNA"/>
</dbReference>
<comment type="caution">
    <text evidence="1">The sequence shown here is derived from an EMBL/GenBank/DDBJ whole genome shotgun (WGS) entry which is preliminary data.</text>
</comment>
<evidence type="ECO:0000313" key="1">
    <source>
        <dbReference type="EMBL" id="MCQ8118525.1"/>
    </source>
</evidence>
<gene>
    <name evidence="1" type="ORF">NP589_13895</name>
</gene>
<evidence type="ECO:0000313" key="2">
    <source>
        <dbReference type="Proteomes" id="UP001524570"/>
    </source>
</evidence>
<sequence length="118" mass="12884">METAPIYDVGGSLPISLDAFRNRPCALPFGHSAYIPPTPQEVDRLIKLAGWSQSGVARLVGVTYNPKKGSSTIRKWRANIDKDDYREISYSAWRLMLLYAGVVSIEDGLASGIDVAAV</sequence>
<dbReference type="RefSeq" id="WP_256607532.1">
    <property type="nucleotide sequence ID" value="NZ_JANIBL010000042.1"/>
</dbReference>